<organism evidence="3 4">
    <name type="scientific">Cardidatus Bartonella washoeensis 085-0475</name>
    <dbReference type="NCBI Taxonomy" id="1094564"/>
    <lineage>
        <taxon>Bacteria</taxon>
        <taxon>Pseudomonadati</taxon>
        <taxon>Pseudomonadota</taxon>
        <taxon>Alphaproteobacteria</taxon>
        <taxon>Hyphomicrobiales</taxon>
        <taxon>Bartonellaceae</taxon>
        <taxon>Bartonella</taxon>
    </lineage>
</organism>
<evidence type="ECO:0000256" key="2">
    <source>
        <dbReference type="ARBA" id="ARBA00022908"/>
    </source>
</evidence>
<protein>
    <recommendedName>
        <fullName evidence="5">Tyr recombinase domain-containing protein</fullName>
    </recommendedName>
</protein>
<gene>
    <name evidence="3" type="ORF">MCW_00253</name>
</gene>
<proteinExistence type="inferred from homology"/>
<dbReference type="EMBL" id="AILX01000005">
    <property type="protein sequence ID" value="EJF86357.1"/>
    <property type="molecule type" value="Genomic_DNA"/>
</dbReference>
<dbReference type="SUPFAM" id="SSF56349">
    <property type="entry name" value="DNA breaking-rejoining enzymes"/>
    <property type="match status" value="1"/>
</dbReference>
<sequence length="128" mass="14809">MAWRDIPAFYKTLCKTTTIPQLALRLLILKGFRTYPLRHIHKDQIEDDIWTIPAENMKGRRDATTEFRVPLSTKALEILEQARLLSRNNFFFSATGRGPLVETFMSLYMKKLVLMPARMAFGLVYAIG</sequence>
<dbReference type="STRING" id="1094564.MCW_00253"/>
<dbReference type="PANTHER" id="PTHR30629">
    <property type="entry name" value="PROPHAGE INTEGRASE"/>
    <property type="match status" value="1"/>
</dbReference>
<dbReference type="HOGENOM" id="CLU_1955303_0_0_5"/>
<dbReference type="AlphaFoldDB" id="J1JNL8"/>
<dbReference type="PANTHER" id="PTHR30629:SF2">
    <property type="entry name" value="PROPHAGE INTEGRASE INTS-RELATED"/>
    <property type="match status" value="1"/>
</dbReference>
<dbReference type="GO" id="GO:0003677">
    <property type="term" value="F:DNA binding"/>
    <property type="evidence" value="ECO:0007669"/>
    <property type="project" value="InterPro"/>
</dbReference>
<dbReference type="GO" id="GO:0015074">
    <property type="term" value="P:DNA integration"/>
    <property type="evidence" value="ECO:0007669"/>
    <property type="project" value="UniProtKB-KW"/>
</dbReference>
<dbReference type="InterPro" id="IPR011010">
    <property type="entry name" value="DNA_brk_join_enz"/>
</dbReference>
<reference evidence="3 4" key="1">
    <citation type="submission" date="2012-03" db="EMBL/GenBank/DDBJ databases">
        <title>The Genome Sequence of Bartonella washoensis 085-0475.</title>
        <authorList>
            <consortium name="The Broad Institute Genome Sequencing Platform"/>
            <consortium name="The Broad Institute Genome Sequencing Center for Infectious Disease"/>
            <person name="Feldgarden M."/>
            <person name="Kirby J."/>
            <person name="Kosoy M."/>
            <person name="Birtles R."/>
            <person name="Probert W.S."/>
            <person name="Chiaraviglio L."/>
            <person name="Young S.K."/>
            <person name="Zeng Q."/>
            <person name="Gargeya S."/>
            <person name="Fitzgerald M."/>
            <person name="Haas B."/>
            <person name="Abouelleil A."/>
            <person name="Alvarado L."/>
            <person name="Arachchi H.M."/>
            <person name="Berlin A."/>
            <person name="Chapman S.B."/>
            <person name="Gearin G."/>
            <person name="Goldberg J."/>
            <person name="Griggs A."/>
            <person name="Gujja S."/>
            <person name="Hansen M."/>
            <person name="Heiman D."/>
            <person name="Howarth C."/>
            <person name="Larimer J."/>
            <person name="Lui A."/>
            <person name="MacDonald P.J.P."/>
            <person name="McCowen C."/>
            <person name="Montmayeur A."/>
            <person name="Murphy C."/>
            <person name="Neiman D."/>
            <person name="Pearson M."/>
            <person name="Priest M."/>
            <person name="Roberts A."/>
            <person name="Saif S."/>
            <person name="Shea T."/>
            <person name="Sisk P."/>
            <person name="Stolte C."/>
            <person name="Sykes S."/>
            <person name="Wortman J."/>
            <person name="Nusbaum C."/>
            <person name="Birren B."/>
        </authorList>
    </citation>
    <scope>NUCLEOTIDE SEQUENCE [LARGE SCALE GENOMIC DNA]</scope>
    <source>
        <strain evidence="3 4">085-0475</strain>
    </source>
</reference>
<evidence type="ECO:0000256" key="1">
    <source>
        <dbReference type="ARBA" id="ARBA00008857"/>
    </source>
</evidence>
<dbReference type="InterPro" id="IPR050808">
    <property type="entry name" value="Phage_Integrase"/>
</dbReference>
<keyword evidence="2" id="KW-0229">DNA integration</keyword>
<evidence type="ECO:0008006" key="5">
    <source>
        <dbReference type="Google" id="ProtNLM"/>
    </source>
</evidence>
<evidence type="ECO:0000313" key="3">
    <source>
        <dbReference type="EMBL" id="EJF86357.1"/>
    </source>
</evidence>
<dbReference type="Proteomes" id="UP000002646">
    <property type="component" value="Unassembled WGS sequence"/>
</dbReference>
<comment type="similarity">
    <text evidence="1">Belongs to the 'phage' integrase family.</text>
</comment>
<dbReference type="PATRIC" id="fig|1094564.3.peg.337"/>
<comment type="caution">
    <text evidence="3">The sequence shown here is derived from an EMBL/GenBank/DDBJ whole genome shotgun (WGS) entry which is preliminary data.</text>
</comment>
<name>J1JNL8_9HYPH</name>
<accession>J1JNL8</accession>
<evidence type="ECO:0000313" key="4">
    <source>
        <dbReference type="Proteomes" id="UP000002646"/>
    </source>
</evidence>